<organism evidence="2 3">
    <name type="scientific">Hyalangium rubrum</name>
    <dbReference type="NCBI Taxonomy" id="3103134"/>
    <lineage>
        <taxon>Bacteria</taxon>
        <taxon>Pseudomonadati</taxon>
        <taxon>Myxococcota</taxon>
        <taxon>Myxococcia</taxon>
        <taxon>Myxococcales</taxon>
        <taxon>Cystobacterineae</taxon>
        <taxon>Archangiaceae</taxon>
        <taxon>Hyalangium</taxon>
    </lineage>
</organism>
<dbReference type="Gene3D" id="3.40.630.30">
    <property type="match status" value="1"/>
</dbReference>
<dbReference type="Pfam" id="PF00583">
    <property type="entry name" value="Acetyltransf_1"/>
    <property type="match status" value="1"/>
</dbReference>
<dbReference type="InterPro" id="IPR016181">
    <property type="entry name" value="Acyl_CoA_acyltransferase"/>
</dbReference>
<feature type="domain" description="N-acetyltransferase" evidence="1">
    <location>
        <begin position="9"/>
        <end position="186"/>
    </location>
</feature>
<dbReference type="InterPro" id="IPR000182">
    <property type="entry name" value="GNAT_dom"/>
</dbReference>
<dbReference type="RefSeq" id="WP_321547289.1">
    <property type="nucleotide sequence ID" value="NZ_JAXIVS010000006.1"/>
</dbReference>
<dbReference type="Proteomes" id="UP001291309">
    <property type="component" value="Unassembled WGS sequence"/>
</dbReference>
<protein>
    <submittedName>
        <fullName evidence="2">GNAT family N-acetyltransferase</fullName>
    </submittedName>
</protein>
<dbReference type="EMBL" id="JAXIVS010000006">
    <property type="protein sequence ID" value="MDY7228562.1"/>
    <property type="molecule type" value="Genomic_DNA"/>
</dbReference>
<name>A0ABU5H608_9BACT</name>
<sequence>MTEPAPPRLVFHEVTAKRWPDFVRLFERRGGPKNCWCMVWRAKGAESRKTDKVSRKAAMARRVRGGVPVGLLGYVEDEPMAWCSIAPRDTYRPLGGPEEPSDPEAVWSIACFFIHRELRGQGVMQQLLDAAIAHAKARGASILEAYPVDPDSPSYRFMGFVSTFREAGFREVGLAGTRRHVMRLKL</sequence>
<dbReference type="CDD" id="cd04301">
    <property type="entry name" value="NAT_SF"/>
    <property type="match status" value="1"/>
</dbReference>
<keyword evidence="3" id="KW-1185">Reference proteome</keyword>
<dbReference type="SUPFAM" id="SSF55729">
    <property type="entry name" value="Acyl-CoA N-acyltransferases (Nat)"/>
    <property type="match status" value="1"/>
</dbReference>
<dbReference type="PROSITE" id="PS51186">
    <property type="entry name" value="GNAT"/>
    <property type="match status" value="1"/>
</dbReference>
<comment type="caution">
    <text evidence="2">The sequence shown here is derived from an EMBL/GenBank/DDBJ whole genome shotgun (WGS) entry which is preliminary data.</text>
</comment>
<evidence type="ECO:0000259" key="1">
    <source>
        <dbReference type="PROSITE" id="PS51186"/>
    </source>
</evidence>
<evidence type="ECO:0000313" key="3">
    <source>
        <dbReference type="Proteomes" id="UP001291309"/>
    </source>
</evidence>
<gene>
    <name evidence="2" type="ORF">SYV04_19225</name>
</gene>
<evidence type="ECO:0000313" key="2">
    <source>
        <dbReference type="EMBL" id="MDY7228562.1"/>
    </source>
</evidence>
<accession>A0ABU5H608</accession>
<proteinExistence type="predicted"/>
<reference evidence="2 3" key="1">
    <citation type="submission" date="2023-12" db="EMBL/GenBank/DDBJ databases">
        <title>the genome sequence of Hyalangium sp. s54d21.</title>
        <authorList>
            <person name="Zhang X."/>
        </authorList>
    </citation>
    <scope>NUCLEOTIDE SEQUENCE [LARGE SCALE GENOMIC DNA]</scope>
    <source>
        <strain evidence="3">s54d21</strain>
    </source>
</reference>